<dbReference type="InterPro" id="IPR010982">
    <property type="entry name" value="Lambda_DNA-bd_dom_sf"/>
</dbReference>
<reference evidence="2 3" key="1">
    <citation type="submission" date="2016-10" db="EMBL/GenBank/DDBJ databases">
        <authorList>
            <person name="de Groot N.N."/>
        </authorList>
    </citation>
    <scope>NUCLEOTIDE SEQUENCE [LARGE SCALE GENOMIC DNA]</scope>
    <source>
        <strain evidence="2 3">AR40</strain>
    </source>
</reference>
<evidence type="ECO:0000313" key="3">
    <source>
        <dbReference type="Proteomes" id="UP000182584"/>
    </source>
</evidence>
<proteinExistence type="predicted"/>
<dbReference type="AlphaFoldDB" id="A0A1H9VHR8"/>
<evidence type="ECO:0000259" key="1">
    <source>
        <dbReference type="PROSITE" id="PS50943"/>
    </source>
</evidence>
<feature type="domain" description="HTH cro/C1-type" evidence="1">
    <location>
        <begin position="7"/>
        <end position="61"/>
    </location>
</feature>
<dbReference type="CDD" id="cd00093">
    <property type="entry name" value="HTH_XRE"/>
    <property type="match status" value="1"/>
</dbReference>
<sequence>MNSSEKIKIIRQLSKKTQTEFGESLGVSKATISNLETERVPIPGYIVLLLKLLYNIDPDWLQDDNQSDFEKRFYDKNVKSESDISPDLLKKFNSLKNSYKKIITKAIEECYLVQNEEGEQIMVEMEKKQ</sequence>
<dbReference type="Pfam" id="PF01381">
    <property type="entry name" value="HTH_3"/>
    <property type="match status" value="1"/>
</dbReference>
<dbReference type="PROSITE" id="PS50943">
    <property type="entry name" value="HTH_CROC1"/>
    <property type="match status" value="1"/>
</dbReference>
<dbReference type="SMART" id="SM00530">
    <property type="entry name" value="HTH_XRE"/>
    <property type="match status" value="1"/>
</dbReference>
<dbReference type="SUPFAM" id="SSF47413">
    <property type="entry name" value="lambda repressor-like DNA-binding domains"/>
    <property type="match status" value="1"/>
</dbReference>
<dbReference type="OrthoDB" id="9801008at2"/>
<name>A0A1H9VHR8_BUTFI</name>
<dbReference type="InterPro" id="IPR001387">
    <property type="entry name" value="Cro/C1-type_HTH"/>
</dbReference>
<accession>A0A1H9VHR8</accession>
<dbReference type="RefSeq" id="WP_022775072.1">
    <property type="nucleotide sequence ID" value="NZ_FOGJ01000023.1"/>
</dbReference>
<protein>
    <submittedName>
        <fullName evidence="2">Helix-turn-helix</fullName>
    </submittedName>
</protein>
<dbReference type="EMBL" id="FOGJ01000023">
    <property type="protein sequence ID" value="SES21081.1"/>
    <property type="molecule type" value="Genomic_DNA"/>
</dbReference>
<dbReference type="Proteomes" id="UP000182584">
    <property type="component" value="Unassembled WGS sequence"/>
</dbReference>
<dbReference type="GO" id="GO:0003677">
    <property type="term" value="F:DNA binding"/>
    <property type="evidence" value="ECO:0007669"/>
    <property type="project" value="InterPro"/>
</dbReference>
<evidence type="ECO:0000313" key="2">
    <source>
        <dbReference type="EMBL" id="SES21081.1"/>
    </source>
</evidence>
<organism evidence="2 3">
    <name type="scientific">Butyrivibrio fibrisolvens</name>
    <dbReference type="NCBI Taxonomy" id="831"/>
    <lineage>
        <taxon>Bacteria</taxon>
        <taxon>Bacillati</taxon>
        <taxon>Bacillota</taxon>
        <taxon>Clostridia</taxon>
        <taxon>Lachnospirales</taxon>
        <taxon>Lachnospiraceae</taxon>
        <taxon>Butyrivibrio</taxon>
    </lineage>
</organism>
<gene>
    <name evidence="2" type="ORF">SAMN04487884_12338</name>
</gene>
<dbReference type="Gene3D" id="1.10.260.40">
    <property type="entry name" value="lambda repressor-like DNA-binding domains"/>
    <property type="match status" value="1"/>
</dbReference>